<feature type="region of interest" description="Disordered" evidence="1">
    <location>
        <begin position="54"/>
        <end position="75"/>
    </location>
</feature>
<dbReference type="GO" id="GO:0016787">
    <property type="term" value="F:hydrolase activity"/>
    <property type="evidence" value="ECO:0007669"/>
    <property type="project" value="UniProtKB-KW"/>
</dbReference>
<comment type="caution">
    <text evidence="3">The sequence shown here is derived from an EMBL/GenBank/DDBJ whole genome shotgun (WGS) entry which is preliminary data.</text>
</comment>
<feature type="region of interest" description="Disordered" evidence="1">
    <location>
        <begin position="1"/>
        <end position="32"/>
    </location>
</feature>
<dbReference type="PANTHER" id="PTHR43433:SF8">
    <property type="entry name" value="BIFUNCTIONAL LIPASE_ADENYLATE CYCLASE LIPJ"/>
    <property type="match status" value="1"/>
</dbReference>
<organism evidence="3 4">
    <name type="scientific">Brachybacterium equifaecis</name>
    <dbReference type="NCBI Taxonomy" id="2910770"/>
    <lineage>
        <taxon>Bacteria</taxon>
        <taxon>Bacillati</taxon>
        <taxon>Actinomycetota</taxon>
        <taxon>Actinomycetes</taxon>
        <taxon>Micrococcales</taxon>
        <taxon>Dermabacteraceae</taxon>
        <taxon>Brachybacterium</taxon>
    </lineage>
</organism>
<evidence type="ECO:0000259" key="2">
    <source>
        <dbReference type="Pfam" id="PF00561"/>
    </source>
</evidence>
<gene>
    <name evidence="3" type="ORF">Bequi_13145</name>
</gene>
<evidence type="ECO:0000313" key="3">
    <source>
        <dbReference type="EMBL" id="MCL6424311.1"/>
    </source>
</evidence>
<sequence length="444" mass="47050">MSTAGRPQSSTPEPRPHPGGRLLPGGRAGRRARALAAREARTLDRPIGAGRPGSFPLTWLRTGPTGLRTRPGSRKGPAGLPILVIPGGPGMASALLYRGFRRRAAARGLDVIMVEHRGVGLSRRDAQGRDLPREAVTLEAAAADLAAVLDAAGAEQAVVVGSSYGTYLAQLLAVRHPERVAALVLDSPILSVEGDLAMTRAHRRALLWEGEDQTTAHLAALVRAQAGRGEPMPVLTQVVATVYEFCGPEVLERLLRARARGRLSRLWDLLAQLGTAEIGTAESAGTTFPFVLEPDLVEGIAYGELGYALPPDGGPLDPQLLFALVAHRVPPFRGEPVDLRTEAPRYGFPTLVLSGDRDLRTPRPIARALAGLAPRGMLLELARTGHSVLDTHQEALLEIMALAASGQIEQAPDRAAALADLPRRGISPDVGALLSAVIRAATRR</sequence>
<evidence type="ECO:0000313" key="4">
    <source>
        <dbReference type="Proteomes" id="UP001203761"/>
    </source>
</evidence>
<protein>
    <submittedName>
        <fullName evidence="3">Alpha/beta hydrolase</fullName>
    </submittedName>
</protein>
<dbReference type="RefSeq" id="WP_249738390.1">
    <property type="nucleotide sequence ID" value="NZ_JAKNCJ010000011.1"/>
</dbReference>
<proteinExistence type="predicted"/>
<feature type="compositionally biased region" description="Polar residues" evidence="1">
    <location>
        <begin position="1"/>
        <end position="11"/>
    </location>
</feature>
<keyword evidence="4" id="KW-1185">Reference proteome</keyword>
<dbReference type="InterPro" id="IPR050471">
    <property type="entry name" value="AB_hydrolase"/>
</dbReference>
<dbReference type="SUPFAM" id="SSF53474">
    <property type="entry name" value="alpha/beta-Hydrolases"/>
    <property type="match status" value="1"/>
</dbReference>
<dbReference type="Proteomes" id="UP001203761">
    <property type="component" value="Unassembled WGS sequence"/>
</dbReference>
<dbReference type="Pfam" id="PF00561">
    <property type="entry name" value="Abhydrolase_1"/>
    <property type="match status" value="1"/>
</dbReference>
<feature type="domain" description="AB hydrolase-1" evidence="2">
    <location>
        <begin position="81"/>
        <end position="190"/>
    </location>
</feature>
<dbReference type="InterPro" id="IPR000073">
    <property type="entry name" value="AB_hydrolase_1"/>
</dbReference>
<evidence type="ECO:0000256" key="1">
    <source>
        <dbReference type="SAM" id="MobiDB-lite"/>
    </source>
</evidence>
<dbReference type="PANTHER" id="PTHR43433">
    <property type="entry name" value="HYDROLASE, ALPHA/BETA FOLD FAMILY PROTEIN"/>
    <property type="match status" value="1"/>
</dbReference>
<name>A0ABT0R345_9MICO</name>
<dbReference type="InterPro" id="IPR029058">
    <property type="entry name" value="AB_hydrolase_fold"/>
</dbReference>
<accession>A0ABT0R345</accession>
<reference evidence="3" key="1">
    <citation type="submission" date="2022-02" db="EMBL/GenBank/DDBJ databases">
        <authorList>
            <person name="Lee M."/>
            <person name="Kim S.-J."/>
            <person name="Jung M.-Y."/>
        </authorList>
    </citation>
    <scope>NUCLEOTIDE SEQUENCE</scope>
    <source>
        <strain evidence="3">JHP9</strain>
    </source>
</reference>
<dbReference type="EMBL" id="JAKNCJ010000011">
    <property type="protein sequence ID" value="MCL6424311.1"/>
    <property type="molecule type" value="Genomic_DNA"/>
</dbReference>
<keyword evidence="3" id="KW-0378">Hydrolase</keyword>
<dbReference type="Gene3D" id="3.40.50.1820">
    <property type="entry name" value="alpha/beta hydrolase"/>
    <property type="match status" value="1"/>
</dbReference>